<keyword evidence="1" id="KW-0472">Membrane</keyword>
<feature type="transmembrane region" description="Helical" evidence="1">
    <location>
        <begin position="308"/>
        <end position="331"/>
    </location>
</feature>
<comment type="caution">
    <text evidence="3">The sequence shown here is derived from an EMBL/GenBank/DDBJ whole genome shotgun (WGS) entry which is preliminary data.</text>
</comment>
<dbReference type="PANTHER" id="PTHR34814">
    <property type="entry name" value="NITROSOGUANIDINE RESISTANCE PROTEIN SNG1"/>
    <property type="match status" value="1"/>
</dbReference>
<feature type="domain" description="DUF3533" evidence="2">
    <location>
        <begin position="46"/>
        <end position="410"/>
    </location>
</feature>
<keyword evidence="4" id="KW-1185">Reference proteome</keyword>
<dbReference type="Pfam" id="PF12051">
    <property type="entry name" value="DUF3533"/>
    <property type="match status" value="1"/>
</dbReference>
<dbReference type="PANTHER" id="PTHR34814:SF1">
    <property type="entry name" value="NITROSOGUANIDINE RESISTANCE PROTEIN SNG1"/>
    <property type="match status" value="1"/>
</dbReference>
<feature type="transmembrane region" description="Helical" evidence="1">
    <location>
        <begin position="277"/>
        <end position="296"/>
    </location>
</feature>
<name>A0A9P7S5U7_9AGAR</name>
<dbReference type="InterPro" id="IPR053001">
    <property type="entry name" value="MNNG_permease-like"/>
</dbReference>
<feature type="transmembrane region" description="Helical" evidence="1">
    <location>
        <begin position="343"/>
        <end position="369"/>
    </location>
</feature>
<organism evidence="3 4">
    <name type="scientific">Marasmius oreades</name>
    <name type="common">fairy-ring Marasmius</name>
    <dbReference type="NCBI Taxonomy" id="181124"/>
    <lineage>
        <taxon>Eukaryota</taxon>
        <taxon>Fungi</taxon>
        <taxon>Dikarya</taxon>
        <taxon>Basidiomycota</taxon>
        <taxon>Agaricomycotina</taxon>
        <taxon>Agaricomycetes</taxon>
        <taxon>Agaricomycetidae</taxon>
        <taxon>Agaricales</taxon>
        <taxon>Marasmiineae</taxon>
        <taxon>Marasmiaceae</taxon>
        <taxon>Marasmius</taxon>
    </lineage>
</organism>
<keyword evidence="1" id="KW-0812">Transmembrane</keyword>
<dbReference type="GO" id="GO:0016020">
    <property type="term" value="C:membrane"/>
    <property type="evidence" value="ECO:0007669"/>
    <property type="project" value="TreeGrafter"/>
</dbReference>
<accession>A0A9P7S5U7</accession>
<dbReference type="Proteomes" id="UP001049176">
    <property type="component" value="Chromosome 3"/>
</dbReference>
<keyword evidence="1" id="KW-1133">Transmembrane helix</keyword>
<dbReference type="RefSeq" id="XP_043011433.1">
    <property type="nucleotide sequence ID" value="XM_043150346.1"/>
</dbReference>
<feature type="transmembrane region" description="Helical" evidence="1">
    <location>
        <begin position="36"/>
        <end position="63"/>
    </location>
</feature>
<feature type="transmembrane region" description="Helical" evidence="1">
    <location>
        <begin position="399"/>
        <end position="420"/>
    </location>
</feature>
<reference evidence="3" key="1">
    <citation type="journal article" date="2021" name="Genome Biol. Evol.">
        <title>The assembled and annotated genome of the fairy-ring fungus Marasmius oreades.</title>
        <authorList>
            <person name="Hiltunen M."/>
            <person name="Ament-Velasquez S.L."/>
            <person name="Johannesson H."/>
        </authorList>
    </citation>
    <scope>NUCLEOTIDE SEQUENCE</scope>
    <source>
        <strain evidence="3">03SP1</strain>
    </source>
</reference>
<evidence type="ECO:0000259" key="2">
    <source>
        <dbReference type="Pfam" id="PF12051"/>
    </source>
</evidence>
<gene>
    <name evidence="3" type="ORF">E1B28_005764</name>
</gene>
<proteinExistence type="predicted"/>
<feature type="transmembrane region" description="Helical" evidence="1">
    <location>
        <begin position="233"/>
        <end position="257"/>
    </location>
</feature>
<dbReference type="AlphaFoldDB" id="A0A9P7S5U7"/>
<dbReference type="GeneID" id="66074840"/>
<dbReference type="OrthoDB" id="2140105at2759"/>
<dbReference type="KEGG" id="more:E1B28_005764"/>
<evidence type="ECO:0000256" key="1">
    <source>
        <dbReference type="SAM" id="Phobius"/>
    </source>
</evidence>
<dbReference type="InterPro" id="IPR022703">
    <property type="entry name" value="DUF3533"/>
</dbReference>
<protein>
    <recommendedName>
        <fullName evidence="2">DUF3533 domain-containing protein</fullName>
    </recommendedName>
</protein>
<sequence>MKTLDSNQTERDTNEHHIPPFSASFTDEKLAVTRSIYLKVFIGGVLSVTIAMFAVFSIFWGAFWKTPSHSLHGWVVDFDQSTVGNVISETLLASSPSTRIQWLSVSASVFPGGVGDVMQKVFEEKTWVAVVINPGATNGLNLAATSADPSYNGSLAVTVYAEEARNENAFRSVIRPTVEGVLETIAERFAQQFAQKTASSSSNLQDLLTNAPQVITRPIGYTINNTRPFDIPVATAITFVGLIYLLILTFFIVMIGLSAREISGLENYITTASLIRLRLATIFGAYFFLSLFYSLLSLAFQVDFTRKFGHAGFVVFWMVNFAGMLSVGLALEAMITLLTVKGVPFFLILWIIANVSVCLLPMDVLPWIFHYGYASPFYNVSRAVRTILFDTRNNLGLNFGVLIAWVVISCITLPLFQWFMRRRHISEVKRDDN</sequence>
<evidence type="ECO:0000313" key="3">
    <source>
        <dbReference type="EMBL" id="KAG7094963.1"/>
    </source>
</evidence>
<dbReference type="EMBL" id="CM032183">
    <property type="protein sequence ID" value="KAG7094963.1"/>
    <property type="molecule type" value="Genomic_DNA"/>
</dbReference>
<evidence type="ECO:0000313" key="4">
    <source>
        <dbReference type="Proteomes" id="UP001049176"/>
    </source>
</evidence>